<proteinExistence type="predicted"/>
<gene>
    <name evidence="2" type="ORF">L228DRAFT_259955</name>
</gene>
<dbReference type="RefSeq" id="XP_018190345.1">
    <property type="nucleotide sequence ID" value="XM_018334214.1"/>
</dbReference>
<reference evidence="2 3" key="1">
    <citation type="journal article" date="2016" name="Fungal Biol.">
        <title>The genome of Xylona heveae provides a window into fungal endophytism.</title>
        <authorList>
            <person name="Gazis R."/>
            <person name="Kuo A."/>
            <person name="Riley R."/>
            <person name="LaButti K."/>
            <person name="Lipzen A."/>
            <person name="Lin J."/>
            <person name="Amirebrahimi M."/>
            <person name="Hesse C.N."/>
            <person name="Spatafora J.W."/>
            <person name="Henrissat B."/>
            <person name="Hainaut M."/>
            <person name="Grigoriev I.V."/>
            <person name="Hibbett D.S."/>
        </authorList>
    </citation>
    <scope>NUCLEOTIDE SEQUENCE [LARGE SCALE GENOMIC DNA]</scope>
    <source>
        <strain evidence="2 3">TC161</strain>
    </source>
</reference>
<feature type="region of interest" description="Disordered" evidence="1">
    <location>
        <begin position="26"/>
        <end position="62"/>
    </location>
</feature>
<organism evidence="2 3">
    <name type="scientific">Xylona heveae (strain CBS 132557 / TC161)</name>
    <dbReference type="NCBI Taxonomy" id="1328760"/>
    <lineage>
        <taxon>Eukaryota</taxon>
        <taxon>Fungi</taxon>
        <taxon>Dikarya</taxon>
        <taxon>Ascomycota</taxon>
        <taxon>Pezizomycotina</taxon>
        <taxon>Xylonomycetes</taxon>
        <taxon>Xylonales</taxon>
        <taxon>Xylonaceae</taxon>
        <taxon>Xylona</taxon>
    </lineage>
</organism>
<feature type="compositionally biased region" description="Low complexity" evidence="1">
    <location>
        <begin position="47"/>
        <end position="62"/>
    </location>
</feature>
<evidence type="ECO:0000256" key="1">
    <source>
        <dbReference type="SAM" id="MobiDB-lite"/>
    </source>
</evidence>
<dbReference type="InParanoid" id="A0A165IER5"/>
<evidence type="ECO:0000313" key="3">
    <source>
        <dbReference type="Proteomes" id="UP000076632"/>
    </source>
</evidence>
<evidence type="ECO:0000313" key="2">
    <source>
        <dbReference type="EMBL" id="KZF24790.1"/>
    </source>
</evidence>
<keyword evidence="3" id="KW-1185">Reference proteome</keyword>
<dbReference type="OrthoDB" id="5390017at2759"/>
<dbReference type="Proteomes" id="UP000076632">
    <property type="component" value="Unassembled WGS sequence"/>
</dbReference>
<protein>
    <submittedName>
        <fullName evidence="2">Uncharacterized protein</fullName>
    </submittedName>
</protein>
<sequence length="280" mass="30515">MEVMDICMHDVPFTAAAFSPFNNPNLNNSRSCQPVNPRKRAAESPEPESYSSSPLLESSPTPSILVQSRGLAAFKRSKTAPECPEALRLIPAERALPFDPSSLDDAEAEFVFNGRNVKGDWSYCRHVLGTPIPHWTSKSLLILCVVGSTDVHYKLLCHAQPELLRIAPFSHFAGISHVPRSDLAGYSAKDSSAMLPIPMIRARGPPEHHLLKLGLLHPLGGGQIGLDAVVVVDSRGRRRLVLPVGWGAGKYLDGYAGSKLIQEQFLTALKHAMSALLWEA</sequence>
<dbReference type="AlphaFoldDB" id="A0A165IER5"/>
<name>A0A165IER5_XYLHT</name>
<dbReference type="GeneID" id="28899351"/>
<accession>A0A165IER5</accession>
<dbReference type="EMBL" id="KV407456">
    <property type="protein sequence ID" value="KZF24790.1"/>
    <property type="molecule type" value="Genomic_DNA"/>
</dbReference>
<dbReference type="STRING" id="1328760.A0A165IER5"/>